<dbReference type="GeneID" id="113785779"/>
<dbReference type="Gene3D" id="1.10.110.10">
    <property type="entry name" value="Plant lipid-transfer and hydrophobic proteins"/>
    <property type="match status" value="1"/>
</dbReference>
<gene>
    <name evidence="6" type="primary">LOC113785779</name>
</gene>
<keyword evidence="2" id="KW-0446">Lipid-binding</keyword>
<dbReference type="Proteomes" id="UP000087171">
    <property type="component" value="Chromosome Ca3"/>
</dbReference>
<proteinExistence type="predicted"/>
<evidence type="ECO:0000256" key="1">
    <source>
        <dbReference type="ARBA" id="ARBA00022448"/>
    </source>
</evidence>
<dbReference type="GO" id="GO:0008289">
    <property type="term" value="F:lipid binding"/>
    <property type="evidence" value="ECO:0007669"/>
    <property type="project" value="UniProtKB-KW"/>
</dbReference>
<dbReference type="PANTHER" id="PTHR33214:SF44">
    <property type="entry name" value="NON-SPECIFIC LIPID TRANSFER PROTEIN GPI-ANCHORED 33"/>
    <property type="match status" value="1"/>
</dbReference>
<protein>
    <submittedName>
        <fullName evidence="6">Non-specific lipid-transfer protein 2</fullName>
    </submittedName>
</protein>
<evidence type="ECO:0000313" key="5">
    <source>
        <dbReference type="Proteomes" id="UP000087171"/>
    </source>
</evidence>
<dbReference type="STRING" id="3827.A0A3Q7XWW7"/>
<dbReference type="PANTHER" id="PTHR33214">
    <property type="entry name" value="BIFUNCTIONAL INHIBITOR/LIPID-TRANSFER PROTEIN/SEED STORAGE 2S ALBUMIN SUPERFAMILY PROTEIN"/>
    <property type="match status" value="1"/>
</dbReference>
<dbReference type="InterPro" id="IPR036312">
    <property type="entry name" value="Bifun_inhib/LTP/seed_sf"/>
</dbReference>
<evidence type="ECO:0000256" key="3">
    <source>
        <dbReference type="SAM" id="SignalP"/>
    </source>
</evidence>
<accession>A0A3Q7XWW7</accession>
<feature type="signal peptide" evidence="3">
    <location>
        <begin position="1"/>
        <end position="24"/>
    </location>
</feature>
<organism evidence="5 6">
    <name type="scientific">Cicer arietinum</name>
    <name type="common">Chickpea</name>
    <name type="synonym">Garbanzo</name>
    <dbReference type="NCBI Taxonomy" id="3827"/>
    <lineage>
        <taxon>Eukaryota</taxon>
        <taxon>Viridiplantae</taxon>
        <taxon>Streptophyta</taxon>
        <taxon>Embryophyta</taxon>
        <taxon>Tracheophyta</taxon>
        <taxon>Spermatophyta</taxon>
        <taxon>Magnoliopsida</taxon>
        <taxon>eudicotyledons</taxon>
        <taxon>Gunneridae</taxon>
        <taxon>Pentapetalae</taxon>
        <taxon>rosids</taxon>
        <taxon>fabids</taxon>
        <taxon>Fabales</taxon>
        <taxon>Fabaceae</taxon>
        <taxon>Papilionoideae</taxon>
        <taxon>50 kb inversion clade</taxon>
        <taxon>NPAAA clade</taxon>
        <taxon>Hologalegina</taxon>
        <taxon>IRL clade</taxon>
        <taxon>Cicereae</taxon>
        <taxon>Cicer</taxon>
    </lineage>
</organism>
<dbReference type="Pfam" id="PF00234">
    <property type="entry name" value="Tryp_alpha_amyl"/>
    <property type="match status" value="1"/>
</dbReference>
<keyword evidence="3" id="KW-0732">Signal</keyword>
<name>A0A3Q7XWW7_CICAR</name>
<keyword evidence="5" id="KW-1185">Reference proteome</keyword>
<feature type="chain" id="PRO_5018713452" evidence="3">
    <location>
        <begin position="25"/>
        <end position="92"/>
    </location>
</feature>
<dbReference type="GO" id="GO:0006869">
    <property type="term" value="P:lipid transport"/>
    <property type="evidence" value="ECO:0007669"/>
    <property type="project" value="InterPro"/>
</dbReference>
<dbReference type="OrthoDB" id="665742at2759"/>
<dbReference type="SUPFAM" id="SSF47699">
    <property type="entry name" value="Bifunctional inhibitor/lipid-transfer protein/seed storage 2S albumin"/>
    <property type="match status" value="1"/>
</dbReference>
<reference evidence="5" key="1">
    <citation type="journal article" date="2013" name="Nat. Biotechnol.">
        <title>Draft genome sequence of chickpea (Cicer arietinum) provides a resource for trait improvement.</title>
        <authorList>
            <person name="Varshney R.K."/>
            <person name="Song C."/>
            <person name="Saxena R.K."/>
            <person name="Azam S."/>
            <person name="Yu S."/>
            <person name="Sharpe A.G."/>
            <person name="Cannon S."/>
            <person name="Baek J."/>
            <person name="Rosen B.D."/>
            <person name="Tar'an B."/>
            <person name="Millan T."/>
            <person name="Zhang X."/>
            <person name="Ramsay L.D."/>
            <person name="Iwata A."/>
            <person name="Wang Y."/>
            <person name="Nelson W."/>
            <person name="Farmer A.D."/>
            <person name="Gaur P.M."/>
            <person name="Soderlund C."/>
            <person name="Penmetsa R.V."/>
            <person name="Xu C."/>
            <person name="Bharti A.K."/>
            <person name="He W."/>
            <person name="Winter P."/>
            <person name="Zhao S."/>
            <person name="Hane J.K."/>
            <person name="Carrasquilla-Garcia N."/>
            <person name="Condie J.A."/>
            <person name="Upadhyaya H.D."/>
            <person name="Luo M.C."/>
            <person name="Thudi M."/>
            <person name="Gowda C.L."/>
            <person name="Singh N.P."/>
            <person name="Lichtenzveig J."/>
            <person name="Gali K.K."/>
            <person name="Rubio J."/>
            <person name="Nadarajan N."/>
            <person name="Dolezel J."/>
            <person name="Bansal K.C."/>
            <person name="Xu X."/>
            <person name="Edwards D."/>
            <person name="Zhang G."/>
            <person name="Kahl G."/>
            <person name="Gil J."/>
            <person name="Singh K.B."/>
            <person name="Datta S.K."/>
            <person name="Jackson S.A."/>
            <person name="Wang J."/>
            <person name="Cook D.R."/>
        </authorList>
    </citation>
    <scope>NUCLEOTIDE SEQUENCE [LARGE SCALE GENOMIC DNA]</scope>
    <source>
        <strain evidence="5">cv. CDC Frontier</strain>
    </source>
</reference>
<feature type="domain" description="Bifunctional inhibitor/plant lipid transfer protein/seed storage helical" evidence="4">
    <location>
        <begin position="27"/>
        <end position="92"/>
    </location>
</feature>
<dbReference type="CDD" id="cd01959">
    <property type="entry name" value="nsLTP2"/>
    <property type="match status" value="1"/>
</dbReference>
<evidence type="ECO:0000256" key="2">
    <source>
        <dbReference type="ARBA" id="ARBA00023121"/>
    </source>
</evidence>
<dbReference type="AlphaFoldDB" id="A0A3Q7XWW7"/>
<sequence length="92" mass="9706">MKMKVVCMIVMLVVMVDVVSIAEAVNCNPLALSPCLGAITSNSPPSANCCSKLKEQTPCLCGYLKNPNLRQYVNSPGSKQVASTCGVTIPKC</sequence>
<evidence type="ECO:0000313" key="6">
    <source>
        <dbReference type="RefSeq" id="XP_027188571.1"/>
    </source>
</evidence>
<dbReference type="PaxDb" id="3827-XP_004492965.1"/>
<keyword evidence="1" id="KW-0813">Transport</keyword>
<dbReference type="InterPro" id="IPR033872">
    <property type="entry name" value="nsLTP2"/>
</dbReference>
<dbReference type="RefSeq" id="XP_027188571.1">
    <property type="nucleotide sequence ID" value="XM_027332770.1"/>
</dbReference>
<dbReference type="InterPro" id="IPR016140">
    <property type="entry name" value="Bifunc_inhib/LTP/seed_store"/>
</dbReference>
<reference evidence="6" key="2">
    <citation type="submission" date="2025-08" db="UniProtKB">
        <authorList>
            <consortium name="RefSeq"/>
        </authorList>
    </citation>
    <scope>IDENTIFICATION</scope>
    <source>
        <tissue evidence="6">Etiolated seedlings</tissue>
    </source>
</reference>
<dbReference type="SMART" id="SM00499">
    <property type="entry name" value="AAI"/>
    <property type="match status" value="1"/>
</dbReference>
<dbReference type="KEGG" id="cam:113785779"/>
<evidence type="ECO:0000259" key="4">
    <source>
        <dbReference type="SMART" id="SM00499"/>
    </source>
</evidence>